<keyword evidence="4" id="KW-1185">Reference proteome</keyword>
<dbReference type="AlphaFoldDB" id="A0AAD9MSV4"/>
<accession>A0AAD9MSV4</accession>
<dbReference type="EMBL" id="JAODUP010000748">
    <property type="protein sequence ID" value="KAK2144547.1"/>
    <property type="molecule type" value="Genomic_DNA"/>
</dbReference>
<feature type="domain" description="Fibrinogen C-terminal" evidence="2">
    <location>
        <begin position="106"/>
        <end position="243"/>
    </location>
</feature>
<evidence type="ECO:0000313" key="4">
    <source>
        <dbReference type="Proteomes" id="UP001208570"/>
    </source>
</evidence>
<dbReference type="SMART" id="SM00186">
    <property type="entry name" value="FBG"/>
    <property type="match status" value="1"/>
</dbReference>
<dbReference type="InterPro" id="IPR014716">
    <property type="entry name" value="Fibrinogen_a/b/g_C_1"/>
</dbReference>
<evidence type="ECO:0000259" key="2">
    <source>
        <dbReference type="PROSITE" id="PS51406"/>
    </source>
</evidence>
<sequence>METEPSRPYCSFWVQLLVFFVFSGRHSASGLRMTSHGLFMKLDDARSGGQLLYEGVSPSTSHCSVMCLGHSGCDASNYISDVGTCQLLEYGELRRESGFTYIQRTLGNNDLHELTMNGDFNYMLRIDLTDDDDYNKTSLQADYLYFAVGSESDKYRLALGSYDENSSLGDSFSMSNGEKFSTLDQDNDSFNSGHCAQLNSGGWWYWDCTYCLLTCHYGYLIWGSWPTSNYRLRYAAMKLKRIPS</sequence>
<feature type="chain" id="PRO_5041969932" description="Fibrinogen C-terminal domain-containing protein" evidence="1">
    <location>
        <begin position="29"/>
        <end position="244"/>
    </location>
</feature>
<dbReference type="InterPro" id="IPR036056">
    <property type="entry name" value="Fibrinogen-like_C"/>
</dbReference>
<proteinExistence type="predicted"/>
<dbReference type="PANTHER" id="PTHR19143">
    <property type="entry name" value="FIBRINOGEN/TENASCIN/ANGIOPOEITIN"/>
    <property type="match status" value="1"/>
</dbReference>
<dbReference type="PROSITE" id="PS51406">
    <property type="entry name" value="FIBRINOGEN_C_2"/>
    <property type="match status" value="1"/>
</dbReference>
<dbReference type="Pfam" id="PF00147">
    <property type="entry name" value="Fibrinogen_C"/>
    <property type="match status" value="1"/>
</dbReference>
<gene>
    <name evidence="3" type="ORF">LSH36_748g02092</name>
</gene>
<reference evidence="3" key="1">
    <citation type="journal article" date="2023" name="Mol. Biol. Evol.">
        <title>Third-Generation Sequencing Reveals the Adaptive Role of the Epigenome in Three Deep-Sea Polychaetes.</title>
        <authorList>
            <person name="Perez M."/>
            <person name="Aroh O."/>
            <person name="Sun Y."/>
            <person name="Lan Y."/>
            <person name="Juniper S.K."/>
            <person name="Young C.R."/>
            <person name="Angers B."/>
            <person name="Qian P.Y."/>
        </authorList>
    </citation>
    <scope>NUCLEOTIDE SEQUENCE</scope>
    <source>
        <strain evidence="3">P08H-3</strain>
    </source>
</reference>
<evidence type="ECO:0000313" key="3">
    <source>
        <dbReference type="EMBL" id="KAK2144547.1"/>
    </source>
</evidence>
<dbReference type="Gene3D" id="3.90.215.10">
    <property type="entry name" value="Gamma Fibrinogen, chain A, domain 1"/>
    <property type="match status" value="1"/>
</dbReference>
<dbReference type="GO" id="GO:0005615">
    <property type="term" value="C:extracellular space"/>
    <property type="evidence" value="ECO:0007669"/>
    <property type="project" value="TreeGrafter"/>
</dbReference>
<dbReference type="InterPro" id="IPR002181">
    <property type="entry name" value="Fibrinogen_a/b/g_C_dom"/>
</dbReference>
<dbReference type="Proteomes" id="UP001208570">
    <property type="component" value="Unassembled WGS sequence"/>
</dbReference>
<feature type="signal peptide" evidence="1">
    <location>
        <begin position="1"/>
        <end position="28"/>
    </location>
</feature>
<dbReference type="InterPro" id="IPR050373">
    <property type="entry name" value="Fibrinogen_C-term_domain"/>
</dbReference>
<comment type="caution">
    <text evidence="3">The sequence shown here is derived from an EMBL/GenBank/DDBJ whole genome shotgun (WGS) entry which is preliminary data.</text>
</comment>
<dbReference type="SUPFAM" id="SSF56496">
    <property type="entry name" value="Fibrinogen C-terminal domain-like"/>
    <property type="match status" value="1"/>
</dbReference>
<protein>
    <recommendedName>
        <fullName evidence="2">Fibrinogen C-terminal domain-containing protein</fullName>
    </recommendedName>
</protein>
<keyword evidence="1" id="KW-0732">Signal</keyword>
<name>A0AAD9MSV4_9ANNE</name>
<evidence type="ECO:0000256" key="1">
    <source>
        <dbReference type="SAM" id="SignalP"/>
    </source>
</evidence>
<organism evidence="3 4">
    <name type="scientific">Paralvinella palmiformis</name>
    <dbReference type="NCBI Taxonomy" id="53620"/>
    <lineage>
        <taxon>Eukaryota</taxon>
        <taxon>Metazoa</taxon>
        <taxon>Spiralia</taxon>
        <taxon>Lophotrochozoa</taxon>
        <taxon>Annelida</taxon>
        <taxon>Polychaeta</taxon>
        <taxon>Sedentaria</taxon>
        <taxon>Canalipalpata</taxon>
        <taxon>Terebellida</taxon>
        <taxon>Terebelliformia</taxon>
        <taxon>Alvinellidae</taxon>
        <taxon>Paralvinella</taxon>
    </lineage>
</organism>